<accession>A0A9P8UM44</accession>
<feature type="chain" id="PRO_5040172806" description="Secreted protein" evidence="2">
    <location>
        <begin position="20"/>
        <end position="140"/>
    </location>
</feature>
<dbReference type="Proteomes" id="UP000758603">
    <property type="component" value="Unassembled WGS sequence"/>
</dbReference>
<evidence type="ECO:0000313" key="3">
    <source>
        <dbReference type="EMBL" id="KAH6654502.1"/>
    </source>
</evidence>
<protein>
    <recommendedName>
        <fullName evidence="5">Secreted protein</fullName>
    </recommendedName>
</protein>
<evidence type="ECO:0000313" key="4">
    <source>
        <dbReference type="Proteomes" id="UP000758603"/>
    </source>
</evidence>
<dbReference type="RefSeq" id="XP_045958772.1">
    <property type="nucleotide sequence ID" value="XM_046095946.1"/>
</dbReference>
<keyword evidence="1" id="KW-0812">Transmembrane</keyword>
<dbReference type="GeneID" id="70124839"/>
<name>A0A9P8UM44_9PEZI</name>
<keyword evidence="1" id="KW-0472">Membrane</keyword>
<organism evidence="3 4">
    <name type="scientific">Truncatella angustata</name>
    <dbReference type="NCBI Taxonomy" id="152316"/>
    <lineage>
        <taxon>Eukaryota</taxon>
        <taxon>Fungi</taxon>
        <taxon>Dikarya</taxon>
        <taxon>Ascomycota</taxon>
        <taxon>Pezizomycotina</taxon>
        <taxon>Sordariomycetes</taxon>
        <taxon>Xylariomycetidae</taxon>
        <taxon>Amphisphaeriales</taxon>
        <taxon>Sporocadaceae</taxon>
        <taxon>Truncatella</taxon>
    </lineage>
</organism>
<feature type="transmembrane region" description="Helical" evidence="1">
    <location>
        <begin position="95"/>
        <end position="115"/>
    </location>
</feature>
<evidence type="ECO:0000256" key="2">
    <source>
        <dbReference type="SAM" id="SignalP"/>
    </source>
</evidence>
<evidence type="ECO:0008006" key="5">
    <source>
        <dbReference type="Google" id="ProtNLM"/>
    </source>
</evidence>
<evidence type="ECO:0000256" key="1">
    <source>
        <dbReference type="SAM" id="Phobius"/>
    </source>
</evidence>
<dbReference type="EMBL" id="JAGPXC010000004">
    <property type="protein sequence ID" value="KAH6654502.1"/>
    <property type="molecule type" value="Genomic_DNA"/>
</dbReference>
<feature type="signal peptide" evidence="2">
    <location>
        <begin position="1"/>
        <end position="19"/>
    </location>
</feature>
<keyword evidence="1" id="KW-1133">Transmembrane helix</keyword>
<reference evidence="3" key="1">
    <citation type="journal article" date="2021" name="Nat. Commun.">
        <title>Genetic determinants of endophytism in the Arabidopsis root mycobiome.</title>
        <authorList>
            <person name="Mesny F."/>
            <person name="Miyauchi S."/>
            <person name="Thiergart T."/>
            <person name="Pickel B."/>
            <person name="Atanasova L."/>
            <person name="Karlsson M."/>
            <person name="Huettel B."/>
            <person name="Barry K.W."/>
            <person name="Haridas S."/>
            <person name="Chen C."/>
            <person name="Bauer D."/>
            <person name="Andreopoulos W."/>
            <person name="Pangilinan J."/>
            <person name="LaButti K."/>
            <person name="Riley R."/>
            <person name="Lipzen A."/>
            <person name="Clum A."/>
            <person name="Drula E."/>
            <person name="Henrissat B."/>
            <person name="Kohler A."/>
            <person name="Grigoriev I.V."/>
            <person name="Martin F.M."/>
            <person name="Hacquard S."/>
        </authorList>
    </citation>
    <scope>NUCLEOTIDE SEQUENCE</scope>
    <source>
        <strain evidence="3">MPI-SDFR-AT-0073</strain>
    </source>
</reference>
<gene>
    <name evidence="3" type="ORF">BKA67DRAFT_281113</name>
</gene>
<proteinExistence type="predicted"/>
<sequence length="140" mass="15829">MALWVCFAIFIVVIKGASANFTVSDKTRDQMHGIVLEQYPAQIIHAFNQLFRVDESMLIWGVCYGEKRGRKGLAMCTLRKENLKPPPPDLVECNMIMFSLGHLLVLLSFILRDLLCNLSALRGRSRKNLSSTCFPLTHST</sequence>
<dbReference type="AlphaFoldDB" id="A0A9P8UM44"/>
<keyword evidence="4" id="KW-1185">Reference proteome</keyword>
<comment type="caution">
    <text evidence="3">The sequence shown here is derived from an EMBL/GenBank/DDBJ whole genome shotgun (WGS) entry which is preliminary data.</text>
</comment>
<keyword evidence="2" id="KW-0732">Signal</keyword>